<dbReference type="InterPro" id="IPR015813">
    <property type="entry name" value="Pyrv/PenolPyrv_kinase-like_dom"/>
</dbReference>
<evidence type="ECO:0000256" key="1">
    <source>
        <dbReference type="ARBA" id="ARBA00022723"/>
    </source>
</evidence>
<dbReference type="GO" id="GO:0016829">
    <property type="term" value="F:lyase activity"/>
    <property type="evidence" value="ECO:0007669"/>
    <property type="project" value="UniProtKB-KW"/>
</dbReference>
<dbReference type="Pfam" id="PF03328">
    <property type="entry name" value="HpcH_HpaI"/>
    <property type="match status" value="1"/>
</dbReference>
<accession>A0A3D9Z1K8</accession>
<proteinExistence type="predicted"/>
<gene>
    <name evidence="3" type="ORF">DES32_1617</name>
</gene>
<evidence type="ECO:0000313" key="3">
    <source>
        <dbReference type="EMBL" id="REF87978.1"/>
    </source>
</evidence>
<evidence type="ECO:0000313" key="4">
    <source>
        <dbReference type="Proteomes" id="UP000256900"/>
    </source>
</evidence>
<comment type="caution">
    <text evidence="3">The sequence shown here is derived from an EMBL/GenBank/DDBJ whole genome shotgun (WGS) entry which is preliminary data.</text>
</comment>
<dbReference type="Proteomes" id="UP000256900">
    <property type="component" value="Unassembled WGS sequence"/>
</dbReference>
<name>A0A3D9Z1K8_9HYPH</name>
<reference evidence="3 4" key="1">
    <citation type="submission" date="2018-08" db="EMBL/GenBank/DDBJ databases">
        <title>Genomic Encyclopedia of Type Strains, Phase IV (KMG-IV): sequencing the most valuable type-strain genomes for metagenomic binning, comparative biology and taxonomic classification.</title>
        <authorList>
            <person name="Goeker M."/>
        </authorList>
    </citation>
    <scope>NUCLEOTIDE SEQUENCE [LARGE SCALE GENOMIC DNA]</scope>
    <source>
        <strain evidence="3 4">BW863</strain>
    </source>
</reference>
<dbReference type="InterPro" id="IPR040442">
    <property type="entry name" value="Pyrv_kinase-like_dom_sf"/>
</dbReference>
<dbReference type="Gene3D" id="3.20.20.60">
    <property type="entry name" value="Phosphoenolpyruvate-binding domains"/>
    <property type="match status" value="1"/>
</dbReference>
<sequence length="215" mass="21774">MLVHLSVPASGTPETALKHRADALWLDGDPAAAAEFVRAARRVGAGLRLYVRVSGLDGPIEAELDALMPAAPDGIVLPARGGADVQHLGVKLAVREAELGIADRAMRIIALAGATPGAIFQLPSFAGASARLVALAFDASALAASLGTNDDAPGAPLTLARNLTLFAAKAAGVSALLVENGAMDLTIFSQQAKQAAFDGIVTARADAIAAIRAAR</sequence>
<feature type="domain" description="HpcH/HpaI aldolase/citrate lyase" evidence="2">
    <location>
        <begin position="21"/>
        <end position="201"/>
    </location>
</feature>
<dbReference type="GO" id="GO:0046872">
    <property type="term" value="F:metal ion binding"/>
    <property type="evidence" value="ECO:0007669"/>
    <property type="project" value="UniProtKB-KW"/>
</dbReference>
<evidence type="ECO:0000259" key="2">
    <source>
        <dbReference type="Pfam" id="PF03328"/>
    </source>
</evidence>
<dbReference type="AlphaFoldDB" id="A0A3D9Z1K8"/>
<keyword evidence="3" id="KW-0456">Lyase</keyword>
<dbReference type="InterPro" id="IPR005000">
    <property type="entry name" value="Aldolase/citrate-lyase_domain"/>
</dbReference>
<dbReference type="EMBL" id="QUMO01000002">
    <property type="protein sequence ID" value="REF87978.1"/>
    <property type="molecule type" value="Genomic_DNA"/>
</dbReference>
<keyword evidence="1" id="KW-0479">Metal-binding</keyword>
<dbReference type="RefSeq" id="WP_165204405.1">
    <property type="nucleotide sequence ID" value="NZ_CP025086.1"/>
</dbReference>
<protein>
    <submittedName>
        <fullName evidence="3">HpcH/HpaI aldolase/citrate lyase family protein</fullName>
    </submittedName>
</protein>
<keyword evidence="4" id="KW-1185">Reference proteome</keyword>
<organism evidence="3 4">
    <name type="scientific">Methylovirgula ligni</name>
    <dbReference type="NCBI Taxonomy" id="569860"/>
    <lineage>
        <taxon>Bacteria</taxon>
        <taxon>Pseudomonadati</taxon>
        <taxon>Pseudomonadota</taxon>
        <taxon>Alphaproteobacteria</taxon>
        <taxon>Hyphomicrobiales</taxon>
        <taxon>Beijerinckiaceae</taxon>
        <taxon>Methylovirgula</taxon>
    </lineage>
</organism>
<dbReference type="SUPFAM" id="SSF51621">
    <property type="entry name" value="Phosphoenolpyruvate/pyruvate domain"/>
    <property type="match status" value="1"/>
</dbReference>